<accession>A0ACC2P2Y5</accession>
<evidence type="ECO:0000313" key="2">
    <source>
        <dbReference type="Proteomes" id="UP001239111"/>
    </source>
</evidence>
<reference evidence="1" key="1">
    <citation type="submission" date="2023-04" db="EMBL/GenBank/DDBJ databases">
        <title>A chromosome-level genome assembly of the parasitoid wasp Eretmocerus hayati.</title>
        <authorList>
            <person name="Zhong Y."/>
            <person name="Liu S."/>
            <person name="Liu Y."/>
        </authorList>
    </citation>
    <scope>NUCLEOTIDE SEQUENCE</scope>
    <source>
        <strain evidence="1">ZJU_SS_LIU_2023</strain>
    </source>
</reference>
<comment type="caution">
    <text evidence="1">The sequence shown here is derived from an EMBL/GenBank/DDBJ whole genome shotgun (WGS) entry which is preliminary data.</text>
</comment>
<keyword evidence="2" id="KW-1185">Reference proteome</keyword>
<proteinExistence type="predicted"/>
<name>A0ACC2P2Y5_9HYME</name>
<gene>
    <name evidence="1" type="ORF">QAD02_013245</name>
</gene>
<evidence type="ECO:0000313" key="1">
    <source>
        <dbReference type="EMBL" id="KAJ8677458.1"/>
    </source>
</evidence>
<dbReference type="Proteomes" id="UP001239111">
    <property type="component" value="Chromosome 2"/>
</dbReference>
<protein>
    <submittedName>
        <fullName evidence="1">Uncharacterized protein</fullName>
    </submittedName>
</protein>
<dbReference type="EMBL" id="CM056742">
    <property type="protein sequence ID" value="KAJ8677458.1"/>
    <property type="molecule type" value="Genomic_DNA"/>
</dbReference>
<sequence length="132" mass="14770">MGSPEMSYAPTNTSNSKVMLIPQNPPDSKTTNTSTSLVSYDPKSTVSPDTGSLSEEMEKDTHVKETHATPDRMANCEKANDVNTAKRLIHDELGIGSEHKLLPRKWIRLHIVGERLIRTVNRSLQHVTYDLE</sequence>
<organism evidence="1 2">
    <name type="scientific">Eretmocerus hayati</name>
    <dbReference type="NCBI Taxonomy" id="131215"/>
    <lineage>
        <taxon>Eukaryota</taxon>
        <taxon>Metazoa</taxon>
        <taxon>Ecdysozoa</taxon>
        <taxon>Arthropoda</taxon>
        <taxon>Hexapoda</taxon>
        <taxon>Insecta</taxon>
        <taxon>Pterygota</taxon>
        <taxon>Neoptera</taxon>
        <taxon>Endopterygota</taxon>
        <taxon>Hymenoptera</taxon>
        <taxon>Apocrita</taxon>
        <taxon>Proctotrupomorpha</taxon>
        <taxon>Chalcidoidea</taxon>
        <taxon>Aphelinidae</taxon>
        <taxon>Aphelininae</taxon>
        <taxon>Eretmocerus</taxon>
    </lineage>
</organism>